<proteinExistence type="predicted"/>
<organism evidence="1 2">
    <name type="scientific">Dermatophagoides pteronyssinus</name>
    <name type="common">European house dust mite</name>
    <dbReference type="NCBI Taxonomy" id="6956"/>
    <lineage>
        <taxon>Eukaryota</taxon>
        <taxon>Metazoa</taxon>
        <taxon>Ecdysozoa</taxon>
        <taxon>Arthropoda</taxon>
        <taxon>Chelicerata</taxon>
        <taxon>Arachnida</taxon>
        <taxon>Acari</taxon>
        <taxon>Acariformes</taxon>
        <taxon>Sarcoptiformes</taxon>
        <taxon>Astigmata</taxon>
        <taxon>Psoroptidia</taxon>
        <taxon>Analgoidea</taxon>
        <taxon>Pyroglyphidae</taxon>
        <taxon>Dermatophagoidinae</taxon>
        <taxon>Dermatophagoides</taxon>
    </lineage>
</organism>
<keyword evidence="2" id="KW-1185">Reference proteome</keyword>
<sequence length="64" mass="7197">MVNGKYSIQESLNQSKIFNTFRSFMNGEAKQAISLIQKKNGCLASLIQSITDDDGWIGWKNQIS</sequence>
<accession>A0ABQ8IU74</accession>
<evidence type="ECO:0000313" key="1">
    <source>
        <dbReference type="EMBL" id="KAH9413859.1"/>
    </source>
</evidence>
<name>A0ABQ8IU74_DERPT</name>
<reference evidence="1 2" key="1">
    <citation type="journal article" date="2018" name="J. Allergy Clin. Immunol.">
        <title>High-quality assembly of Dermatophagoides pteronyssinus genome and transcriptome reveals a wide range of novel allergens.</title>
        <authorList>
            <person name="Liu X.Y."/>
            <person name="Yang K.Y."/>
            <person name="Wang M.Q."/>
            <person name="Kwok J.S."/>
            <person name="Zeng X."/>
            <person name="Yang Z."/>
            <person name="Xiao X.J."/>
            <person name="Lau C.P."/>
            <person name="Li Y."/>
            <person name="Huang Z.M."/>
            <person name="Ba J.G."/>
            <person name="Yim A.K."/>
            <person name="Ouyang C.Y."/>
            <person name="Ngai S.M."/>
            <person name="Chan T.F."/>
            <person name="Leung E.L."/>
            <person name="Liu L."/>
            <person name="Liu Z.G."/>
            <person name="Tsui S.K."/>
        </authorList>
    </citation>
    <scope>NUCLEOTIDE SEQUENCE [LARGE SCALE GENOMIC DNA]</scope>
    <source>
        <strain evidence="1">Derp</strain>
    </source>
</reference>
<evidence type="ECO:0000313" key="2">
    <source>
        <dbReference type="Proteomes" id="UP000887458"/>
    </source>
</evidence>
<protein>
    <submittedName>
        <fullName evidence="1">Uncharacterized protein</fullName>
    </submittedName>
</protein>
<dbReference type="Proteomes" id="UP000887458">
    <property type="component" value="Unassembled WGS sequence"/>
</dbReference>
<reference evidence="1 2" key="2">
    <citation type="journal article" date="2022" name="Mol. Biol. Evol.">
        <title>Comparative Genomics Reveals Insights into the Divergent Evolution of Astigmatic Mites and Household Pest Adaptations.</title>
        <authorList>
            <person name="Xiong Q."/>
            <person name="Wan A.T."/>
            <person name="Liu X."/>
            <person name="Fung C.S."/>
            <person name="Xiao X."/>
            <person name="Malainual N."/>
            <person name="Hou J."/>
            <person name="Wang L."/>
            <person name="Wang M."/>
            <person name="Yang K.Y."/>
            <person name="Cui Y."/>
            <person name="Leung E.L."/>
            <person name="Nong W."/>
            <person name="Shin S.K."/>
            <person name="Au S.W."/>
            <person name="Jeong K.Y."/>
            <person name="Chew F.T."/>
            <person name="Hui J.H."/>
            <person name="Leung T.F."/>
            <person name="Tungtrongchitr A."/>
            <person name="Zhong N."/>
            <person name="Liu Z."/>
            <person name="Tsui S.K."/>
        </authorList>
    </citation>
    <scope>NUCLEOTIDE SEQUENCE [LARGE SCALE GENOMIC DNA]</scope>
    <source>
        <strain evidence="1">Derp</strain>
    </source>
</reference>
<dbReference type="EMBL" id="NJHN03000117">
    <property type="protein sequence ID" value="KAH9413859.1"/>
    <property type="molecule type" value="Genomic_DNA"/>
</dbReference>
<gene>
    <name evidence="1" type="ORF">DERP_009458</name>
</gene>
<comment type="caution">
    <text evidence="1">The sequence shown here is derived from an EMBL/GenBank/DDBJ whole genome shotgun (WGS) entry which is preliminary data.</text>
</comment>